<feature type="region of interest" description="Disordered" evidence="3">
    <location>
        <begin position="213"/>
        <end position="260"/>
    </location>
</feature>
<comment type="caution">
    <text evidence="7">The sequence shown here is derived from an EMBL/GenBank/DDBJ whole genome shotgun (WGS) entry which is preliminary data.</text>
</comment>
<feature type="domain" description="EH" evidence="5">
    <location>
        <begin position="130"/>
        <end position="219"/>
    </location>
</feature>
<dbReference type="Pfam" id="PF12763">
    <property type="entry name" value="EH"/>
    <property type="match status" value="3"/>
</dbReference>
<dbReference type="Proteomes" id="UP000821853">
    <property type="component" value="Chromosome 2"/>
</dbReference>
<evidence type="ECO:0000313" key="7">
    <source>
        <dbReference type="EMBL" id="KAH9366533.1"/>
    </source>
</evidence>
<feature type="domain" description="EH" evidence="5">
    <location>
        <begin position="25"/>
        <end position="109"/>
    </location>
</feature>
<dbReference type="PROSITE" id="PS50031">
    <property type="entry name" value="EH"/>
    <property type="match status" value="3"/>
</dbReference>
<dbReference type="VEuPathDB" id="VectorBase:HLOH_055888"/>
<dbReference type="EMBL" id="JABSTR010000004">
    <property type="protein sequence ID" value="KAH9366533.1"/>
    <property type="molecule type" value="Genomic_DNA"/>
</dbReference>
<name>A0A9J6FTT7_HAELO</name>
<protein>
    <recommendedName>
        <fullName evidence="9">Epidermal growth factor receptor substrate 15-like 1</fullName>
    </recommendedName>
</protein>
<dbReference type="InterPro" id="IPR018247">
    <property type="entry name" value="EF_Hand_1_Ca_BS"/>
</dbReference>
<dbReference type="PROSITE" id="PS50222">
    <property type="entry name" value="EF_HAND_2"/>
    <property type="match status" value="1"/>
</dbReference>
<feature type="domain" description="EF-hand" evidence="6">
    <location>
        <begin position="267"/>
        <end position="302"/>
    </location>
</feature>
<accession>A0A9J6FTT7</accession>
<keyword evidence="8" id="KW-1185">Reference proteome</keyword>
<dbReference type="InterPro" id="IPR011992">
    <property type="entry name" value="EF-hand-dom_pair"/>
</dbReference>
<feature type="compositionally biased region" description="Low complexity" evidence="3">
    <location>
        <begin position="754"/>
        <end position="771"/>
    </location>
</feature>
<evidence type="ECO:0000313" key="8">
    <source>
        <dbReference type="Proteomes" id="UP000821853"/>
    </source>
</evidence>
<proteinExistence type="predicted"/>
<feature type="region of interest" description="Disordered" evidence="3">
    <location>
        <begin position="693"/>
        <end position="807"/>
    </location>
</feature>
<keyword evidence="4" id="KW-0732">Signal</keyword>
<dbReference type="OMA" id="MGSKLPM"/>
<sequence>MAWSNTNCACQLVTFFIFPQIAGSHTTAYEAFYQQVDPAGINHVGALEAAAFLKRSGLADSVLSKIWDLADAGGRGFLDKRGFFVALKLVALVQSGKAPSLAQLALPVPPPSMMDQIRANSVDWSVKPLEQTKYVEMFNSLGPVSGKLPGSKVKPVMLNSKLPVDVLGKIWDLSDVDQDGKAHPTSRLLQAMHLVYKALDNCPIPSVLPPGLVPRSRPLPDSGRSTPSSVGLPDTVRKPPSPSDTCLREQEERQRWPKDAGWVVGPSERAQFEQLFASLDTDMDGLVTGADVKGTFLKTGLPQADLAHIWNLCDSQQKGSLNGEQFALAMHLAAERAKGLPLPTVLAPDMVPPSLRLPAVSALVSPWGGKSWPPTLDAPSADCRVGAACTCACEADKSALEQEIVQAEADLKSKGSELRNLETEIEAVSAMLKQLDSQKKEAHKRLADLASQVCALKKQLEEQSQLLEVSEHEEGKASLLCIASLPLLSSSLQEQERELEAKRAELRTLCEEELELEAQIERRRAQLSSLGQAQRESQLQASQARAKQLALEEQQVQLRTWVSQLDRALQAGDPGLLPEAALRQHPSLDTGGQLPPAAITTTEYQPLSSNTECSSPTSFVSAPDEETKDDPFKSKDAFNDMNGFLGDPFGGEDPFKAVDPFKGAEDPFGGDPFKNAEAKPATKGGMFFFRKKTTLQPTFKTPRRSPLPGAAAVADPFGTDPFAPVARAESPTPALPPKKGKQPPPRPAPPKHLASSASSAGGRAAGPTRAAPAPPPPPTEEHDDPFASKGGGTTEESFANFADFGNC</sequence>
<feature type="compositionally biased region" description="Polar residues" evidence="3">
    <location>
        <begin position="604"/>
        <end position="620"/>
    </location>
</feature>
<dbReference type="InterPro" id="IPR002048">
    <property type="entry name" value="EF_hand_dom"/>
</dbReference>
<reference evidence="7 8" key="1">
    <citation type="journal article" date="2020" name="Cell">
        <title>Large-Scale Comparative Analyses of Tick Genomes Elucidate Their Genetic Diversity and Vector Capacities.</title>
        <authorList>
            <consortium name="Tick Genome and Microbiome Consortium (TIGMIC)"/>
            <person name="Jia N."/>
            <person name="Wang J."/>
            <person name="Shi W."/>
            <person name="Du L."/>
            <person name="Sun Y."/>
            <person name="Zhan W."/>
            <person name="Jiang J.F."/>
            <person name="Wang Q."/>
            <person name="Zhang B."/>
            <person name="Ji P."/>
            <person name="Bell-Sakyi L."/>
            <person name="Cui X.M."/>
            <person name="Yuan T.T."/>
            <person name="Jiang B.G."/>
            <person name="Yang W.F."/>
            <person name="Lam T.T."/>
            <person name="Chang Q.C."/>
            <person name="Ding S.J."/>
            <person name="Wang X.J."/>
            <person name="Zhu J.G."/>
            <person name="Ruan X.D."/>
            <person name="Zhao L."/>
            <person name="Wei J.T."/>
            <person name="Ye R.Z."/>
            <person name="Que T.C."/>
            <person name="Du C.H."/>
            <person name="Zhou Y.H."/>
            <person name="Cheng J.X."/>
            <person name="Dai P.F."/>
            <person name="Guo W.B."/>
            <person name="Han X.H."/>
            <person name="Huang E.J."/>
            <person name="Li L.F."/>
            <person name="Wei W."/>
            <person name="Gao Y.C."/>
            <person name="Liu J.Z."/>
            <person name="Shao H.Z."/>
            <person name="Wang X."/>
            <person name="Wang C.C."/>
            <person name="Yang T.C."/>
            <person name="Huo Q.B."/>
            <person name="Li W."/>
            <person name="Chen H.Y."/>
            <person name="Chen S.E."/>
            <person name="Zhou L.G."/>
            <person name="Ni X.B."/>
            <person name="Tian J.H."/>
            <person name="Sheng Y."/>
            <person name="Liu T."/>
            <person name="Pan Y.S."/>
            <person name="Xia L.Y."/>
            <person name="Li J."/>
            <person name="Zhao F."/>
            <person name="Cao W.C."/>
        </authorList>
    </citation>
    <scope>NUCLEOTIDE SEQUENCE [LARGE SCALE GENOMIC DNA]</scope>
    <source>
        <strain evidence="7">HaeL-2018</strain>
    </source>
</reference>
<evidence type="ECO:0000256" key="1">
    <source>
        <dbReference type="ARBA" id="ARBA00022837"/>
    </source>
</evidence>
<dbReference type="GO" id="GO:0016197">
    <property type="term" value="P:endosomal transport"/>
    <property type="evidence" value="ECO:0007669"/>
    <property type="project" value="TreeGrafter"/>
</dbReference>
<feature type="region of interest" description="Disordered" evidence="3">
    <location>
        <begin position="604"/>
        <end position="632"/>
    </location>
</feature>
<dbReference type="PROSITE" id="PS00018">
    <property type="entry name" value="EF_HAND_1"/>
    <property type="match status" value="1"/>
</dbReference>
<dbReference type="GO" id="GO:0005509">
    <property type="term" value="F:calcium ion binding"/>
    <property type="evidence" value="ECO:0007669"/>
    <property type="project" value="InterPro"/>
</dbReference>
<dbReference type="Gene3D" id="1.10.238.10">
    <property type="entry name" value="EF-hand"/>
    <property type="match status" value="3"/>
</dbReference>
<keyword evidence="2" id="KW-0175">Coiled coil</keyword>
<feature type="signal peptide" evidence="4">
    <location>
        <begin position="1"/>
        <end position="24"/>
    </location>
</feature>
<evidence type="ECO:0008006" key="9">
    <source>
        <dbReference type="Google" id="ProtNLM"/>
    </source>
</evidence>
<dbReference type="AlphaFoldDB" id="A0A9J6FTT7"/>
<dbReference type="CDD" id="cd00052">
    <property type="entry name" value="EH"/>
    <property type="match status" value="3"/>
</dbReference>
<dbReference type="InterPro" id="IPR000261">
    <property type="entry name" value="EH_dom"/>
</dbReference>
<feature type="domain" description="EH" evidence="5">
    <location>
        <begin position="268"/>
        <end position="357"/>
    </location>
</feature>
<feature type="compositionally biased region" description="Basic and acidic residues" evidence="3">
    <location>
        <begin position="246"/>
        <end position="258"/>
    </location>
</feature>
<dbReference type="OrthoDB" id="524326at2759"/>
<feature type="chain" id="PRO_5039897577" description="Epidermal growth factor receptor substrate 15-like 1" evidence="4">
    <location>
        <begin position="25"/>
        <end position="807"/>
    </location>
</feature>
<organism evidence="7 8">
    <name type="scientific">Haemaphysalis longicornis</name>
    <name type="common">Bush tick</name>
    <dbReference type="NCBI Taxonomy" id="44386"/>
    <lineage>
        <taxon>Eukaryota</taxon>
        <taxon>Metazoa</taxon>
        <taxon>Ecdysozoa</taxon>
        <taxon>Arthropoda</taxon>
        <taxon>Chelicerata</taxon>
        <taxon>Arachnida</taxon>
        <taxon>Acari</taxon>
        <taxon>Parasitiformes</taxon>
        <taxon>Ixodida</taxon>
        <taxon>Ixodoidea</taxon>
        <taxon>Ixodidae</taxon>
        <taxon>Haemaphysalinae</taxon>
        <taxon>Haemaphysalis</taxon>
    </lineage>
</organism>
<evidence type="ECO:0000256" key="4">
    <source>
        <dbReference type="SAM" id="SignalP"/>
    </source>
</evidence>
<dbReference type="PANTHER" id="PTHR11216:SF176">
    <property type="entry name" value="EPIDERMAL GROWTH FACTOR RECEPTOR PATHWAY SUBSTRATE CLONE 15, ISOFORM A"/>
    <property type="match status" value="1"/>
</dbReference>
<evidence type="ECO:0000256" key="2">
    <source>
        <dbReference type="SAM" id="Coils"/>
    </source>
</evidence>
<gene>
    <name evidence="7" type="ORF">HPB48_010313</name>
</gene>
<dbReference type="GO" id="GO:0030132">
    <property type="term" value="C:clathrin coat of coated pit"/>
    <property type="evidence" value="ECO:0007669"/>
    <property type="project" value="TreeGrafter"/>
</dbReference>
<dbReference type="GO" id="GO:0006897">
    <property type="term" value="P:endocytosis"/>
    <property type="evidence" value="ECO:0007669"/>
    <property type="project" value="TreeGrafter"/>
</dbReference>
<evidence type="ECO:0000256" key="3">
    <source>
        <dbReference type="SAM" id="MobiDB-lite"/>
    </source>
</evidence>
<evidence type="ECO:0000259" key="5">
    <source>
        <dbReference type="PROSITE" id="PS50031"/>
    </source>
</evidence>
<keyword evidence="1" id="KW-0106">Calcium</keyword>
<evidence type="ECO:0000259" key="6">
    <source>
        <dbReference type="PROSITE" id="PS50222"/>
    </source>
</evidence>
<feature type="coiled-coil region" evidence="2">
    <location>
        <begin position="485"/>
        <end position="519"/>
    </location>
</feature>
<dbReference type="SUPFAM" id="SSF47473">
    <property type="entry name" value="EF-hand"/>
    <property type="match status" value="3"/>
</dbReference>
<dbReference type="SMART" id="SM00027">
    <property type="entry name" value="EH"/>
    <property type="match status" value="3"/>
</dbReference>
<feature type="coiled-coil region" evidence="2">
    <location>
        <begin position="397"/>
        <end position="452"/>
    </location>
</feature>
<dbReference type="PANTHER" id="PTHR11216">
    <property type="entry name" value="EH DOMAIN"/>
    <property type="match status" value="1"/>
</dbReference>